<dbReference type="EMBL" id="GBRH01242118">
    <property type="protein sequence ID" value="JAD55777.1"/>
    <property type="molecule type" value="Transcribed_RNA"/>
</dbReference>
<reference evidence="1" key="1">
    <citation type="submission" date="2014-09" db="EMBL/GenBank/DDBJ databases">
        <authorList>
            <person name="Magalhaes I.L.F."/>
            <person name="Oliveira U."/>
            <person name="Santos F.R."/>
            <person name="Vidigal T.H.D.A."/>
            <person name="Brescovit A.D."/>
            <person name="Santos A.J."/>
        </authorList>
    </citation>
    <scope>NUCLEOTIDE SEQUENCE</scope>
    <source>
        <tissue evidence="1">Shoot tissue taken approximately 20 cm above the soil surface</tissue>
    </source>
</reference>
<name>A0A0A9B8Z7_ARUDO</name>
<accession>A0A0A9B8Z7</accession>
<reference evidence="1" key="2">
    <citation type="journal article" date="2015" name="Data Brief">
        <title>Shoot transcriptome of the giant reed, Arundo donax.</title>
        <authorList>
            <person name="Barrero R.A."/>
            <person name="Guerrero F.D."/>
            <person name="Moolhuijzen P."/>
            <person name="Goolsby J.A."/>
            <person name="Tidwell J."/>
            <person name="Bellgard S.E."/>
            <person name="Bellgard M.I."/>
        </authorList>
    </citation>
    <scope>NUCLEOTIDE SEQUENCE</scope>
    <source>
        <tissue evidence="1">Shoot tissue taken approximately 20 cm above the soil surface</tissue>
    </source>
</reference>
<sequence length="55" mass="6326">MAQECRKLFLFMFQNSCGVIMLLAASTVLRCDRIRNTSTVRITTQGIRQNLHKPL</sequence>
<protein>
    <submittedName>
        <fullName evidence="1">Uncharacterized protein</fullName>
    </submittedName>
</protein>
<organism evidence="1">
    <name type="scientific">Arundo donax</name>
    <name type="common">Giant reed</name>
    <name type="synonym">Donax arundinaceus</name>
    <dbReference type="NCBI Taxonomy" id="35708"/>
    <lineage>
        <taxon>Eukaryota</taxon>
        <taxon>Viridiplantae</taxon>
        <taxon>Streptophyta</taxon>
        <taxon>Embryophyta</taxon>
        <taxon>Tracheophyta</taxon>
        <taxon>Spermatophyta</taxon>
        <taxon>Magnoliopsida</taxon>
        <taxon>Liliopsida</taxon>
        <taxon>Poales</taxon>
        <taxon>Poaceae</taxon>
        <taxon>PACMAD clade</taxon>
        <taxon>Arundinoideae</taxon>
        <taxon>Arundineae</taxon>
        <taxon>Arundo</taxon>
    </lineage>
</organism>
<evidence type="ECO:0000313" key="1">
    <source>
        <dbReference type="EMBL" id="JAD55777.1"/>
    </source>
</evidence>
<proteinExistence type="predicted"/>
<dbReference type="AlphaFoldDB" id="A0A0A9B8Z7"/>